<evidence type="ECO:0000313" key="3">
    <source>
        <dbReference type="Proteomes" id="UP001180020"/>
    </source>
</evidence>
<gene>
    <name evidence="2" type="ORF">QJS10_CPA03g01570</name>
</gene>
<organism evidence="2 3">
    <name type="scientific">Acorus calamus</name>
    <name type="common">Sweet flag</name>
    <dbReference type="NCBI Taxonomy" id="4465"/>
    <lineage>
        <taxon>Eukaryota</taxon>
        <taxon>Viridiplantae</taxon>
        <taxon>Streptophyta</taxon>
        <taxon>Embryophyta</taxon>
        <taxon>Tracheophyta</taxon>
        <taxon>Spermatophyta</taxon>
        <taxon>Magnoliopsida</taxon>
        <taxon>Liliopsida</taxon>
        <taxon>Acoraceae</taxon>
        <taxon>Acorus</taxon>
    </lineage>
</organism>
<feature type="compositionally biased region" description="Basic and acidic residues" evidence="1">
    <location>
        <begin position="68"/>
        <end position="78"/>
    </location>
</feature>
<dbReference type="EMBL" id="JAUJYO010000003">
    <property type="protein sequence ID" value="KAK1322621.1"/>
    <property type="molecule type" value="Genomic_DNA"/>
</dbReference>
<reference evidence="2" key="2">
    <citation type="submission" date="2023-06" db="EMBL/GenBank/DDBJ databases">
        <authorList>
            <person name="Ma L."/>
            <person name="Liu K.-W."/>
            <person name="Li Z."/>
            <person name="Hsiao Y.-Y."/>
            <person name="Qi Y."/>
            <person name="Fu T."/>
            <person name="Tang G."/>
            <person name="Zhang D."/>
            <person name="Sun W.-H."/>
            <person name="Liu D.-K."/>
            <person name="Li Y."/>
            <person name="Chen G.-Z."/>
            <person name="Liu X.-D."/>
            <person name="Liao X.-Y."/>
            <person name="Jiang Y.-T."/>
            <person name="Yu X."/>
            <person name="Hao Y."/>
            <person name="Huang J."/>
            <person name="Zhao X.-W."/>
            <person name="Ke S."/>
            <person name="Chen Y.-Y."/>
            <person name="Wu W.-L."/>
            <person name="Hsu J.-L."/>
            <person name="Lin Y.-F."/>
            <person name="Huang M.-D."/>
            <person name="Li C.-Y."/>
            <person name="Huang L."/>
            <person name="Wang Z.-W."/>
            <person name="Zhao X."/>
            <person name="Zhong W.-Y."/>
            <person name="Peng D.-H."/>
            <person name="Ahmad S."/>
            <person name="Lan S."/>
            <person name="Zhang J.-S."/>
            <person name="Tsai W.-C."/>
            <person name="Van De Peer Y."/>
            <person name="Liu Z.-J."/>
        </authorList>
    </citation>
    <scope>NUCLEOTIDE SEQUENCE</scope>
    <source>
        <strain evidence="2">CP</strain>
        <tissue evidence="2">Leaves</tissue>
    </source>
</reference>
<keyword evidence="3" id="KW-1185">Reference proteome</keyword>
<dbReference type="AlphaFoldDB" id="A0AAV9FAU3"/>
<name>A0AAV9FAU3_ACOCL</name>
<evidence type="ECO:0000313" key="2">
    <source>
        <dbReference type="EMBL" id="KAK1322621.1"/>
    </source>
</evidence>
<protein>
    <submittedName>
        <fullName evidence="2">Uncharacterized protein</fullName>
    </submittedName>
</protein>
<feature type="region of interest" description="Disordered" evidence="1">
    <location>
        <begin position="24"/>
        <end position="78"/>
    </location>
</feature>
<comment type="caution">
    <text evidence="2">The sequence shown here is derived from an EMBL/GenBank/DDBJ whole genome shotgun (WGS) entry which is preliminary data.</text>
</comment>
<proteinExistence type="predicted"/>
<reference evidence="2" key="1">
    <citation type="journal article" date="2023" name="Nat. Commun.">
        <title>Diploid and tetraploid genomes of Acorus and the evolution of monocots.</title>
        <authorList>
            <person name="Ma L."/>
            <person name="Liu K.W."/>
            <person name="Li Z."/>
            <person name="Hsiao Y.Y."/>
            <person name="Qi Y."/>
            <person name="Fu T."/>
            <person name="Tang G.D."/>
            <person name="Zhang D."/>
            <person name="Sun W.H."/>
            <person name="Liu D.K."/>
            <person name="Li Y."/>
            <person name="Chen G.Z."/>
            <person name="Liu X.D."/>
            <person name="Liao X.Y."/>
            <person name="Jiang Y.T."/>
            <person name="Yu X."/>
            <person name="Hao Y."/>
            <person name="Huang J."/>
            <person name="Zhao X.W."/>
            <person name="Ke S."/>
            <person name="Chen Y.Y."/>
            <person name="Wu W.L."/>
            <person name="Hsu J.L."/>
            <person name="Lin Y.F."/>
            <person name="Huang M.D."/>
            <person name="Li C.Y."/>
            <person name="Huang L."/>
            <person name="Wang Z.W."/>
            <person name="Zhao X."/>
            <person name="Zhong W.Y."/>
            <person name="Peng D.H."/>
            <person name="Ahmad S."/>
            <person name="Lan S."/>
            <person name="Zhang J.S."/>
            <person name="Tsai W.C."/>
            <person name="Van de Peer Y."/>
            <person name="Liu Z.J."/>
        </authorList>
    </citation>
    <scope>NUCLEOTIDE SEQUENCE</scope>
    <source>
        <strain evidence="2">CP</strain>
    </source>
</reference>
<dbReference type="Proteomes" id="UP001180020">
    <property type="component" value="Unassembled WGS sequence"/>
</dbReference>
<feature type="compositionally biased region" description="Basic and acidic residues" evidence="1">
    <location>
        <begin position="45"/>
        <end position="56"/>
    </location>
</feature>
<sequence length="216" mass="23879">MGDSKIKPGSLLQERDCLTHTLDPVEIPGSLNETNSNKLRNFGTLKKDGPRRRVEGGVEEEEMGPGASKRDVPKDAGVAEKEVRGKIRKEGRGEEKIMQRAEVLPIQEVEVAWTDALTVHEERFSRSVVLAWEGVSVAKWDVIVRVIMGRWEDISPLKIWTLGSRKAVLRLPSTSMKDKALFFSLSGGMGWEVLNWEEGEVSLEGIAVAVEGCQGG</sequence>
<evidence type="ECO:0000256" key="1">
    <source>
        <dbReference type="SAM" id="MobiDB-lite"/>
    </source>
</evidence>
<accession>A0AAV9FAU3</accession>